<dbReference type="NCBIfam" id="NF001808">
    <property type="entry name" value="PRK00522.1"/>
    <property type="match status" value="1"/>
</dbReference>
<dbReference type="InterPro" id="IPR036249">
    <property type="entry name" value="Thioredoxin-like_sf"/>
</dbReference>
<sequence>MKVTFQGNPLTVLGRQVALGEKAPNFTAINLDLTDFNYQESDKIRVISVVPSLDTPVCSLQTTKFNMALEELEGVEVTTVSVDLPFAQARFCEDEGIKNLTVVSDYKYKDFAKKYGCFIEELHLLTRAVFVVDNNGIIKYAEYLEEITSEPNYEKALEVVRNLLI</sequence>
<keyword evidence="8" id="KW-1185">Reference proteome</keyword>
<accession>A0A9W6GPJ9</accession>
<feature type="domain" description="Thioredoxin" evidence="6">
    <location>
        <begin position="17"/>
        <end position="165"/>
    </location>
</feature>
<dbReference type="SUPFAM" id="SSF52833">
    <property type="entry name" value="Thioredoxin-like"/>
    <property type="match status" value="1"/>
</dbReference>
<dbReference type="InterPro" id="IPR018219">
    <property type="entry name" value="Tpx_CS"/>
</dbReference>
<reference evidence="7" key="1">
    <citation type="submission" date="2022-12" db="EMBL/GenBank/DDBJ databases">
        <title>Reference genome sequencing for broad-spectrum identification of bacterial and archaeal isolates by mass spectrometry.</title>
        <authorList>
            <person name="Sekiguchi Y."/>
            <person name="Tourlousse D.M."/>
        </authorList>
    </citation>
    <scope>NUCLEOTIDE SEQUENCE</scope>
    <source>
        <strain evidence="7">10succ1</strain>
    </source>
</reference>
<dbReference type="PANTHER" id="PTHR43110:SF1">
    <property type="entry name" value="THIOL PEROXIDASE"/>
    <property type="match status" value="1"/>
</dbReference>
<name>A0A9W6GPJ9_9FUSO</name>
<dbReference type="PANTHER" id="PTHR43110">
    <property type="entry name" value="THIOL PEROXIDASE"/>
    <property type="match status" value="1"/>
</dbReference>
<dbReference type="Pfam" id="PF08534">
    <property type="entry name" value="Redoxin"/>
    <property type="match status" value="1"/>
</dbReference>
<keyword evidence="2" id="KW-0049">Antioxidant</keyword>
<dbReference type="PROSITE" id="PS51352">
    <property type="entry name" value="THIOREDOXIN_2"/>
    <property type="match status" value="1"/>
</dbReference>
<keyword evidence="5" id="KW-0676">Redox-active center</keyword>
<dbReference type="InterPro" id="IPR002065">
    <property type="entry name" value="TPX"/>
</dbReference>
<dbReference type="AlphaFoldDB" id="A0A9W6GPJ9"/>
<evidence type="ECO:0000313" key="8">
    <source>
        <dbReference type="Proteomes" id="UP001144471"/>
    </source>
</evidence>
<comment type="caution">
    <text evidence="7">The sequence shown here is derived from an EMBL/GenBank/DDBJ whole genome shotgun (WGS) entry which is preliminary data.</text>
</comment>
<evidence type="ECO:0000256" key="5">
    <source>
        <dbReference type="ARBA" id="ARBA00023284"/>
    </source>
</evidence>
<proteinExistence type="predicted"/>
<evidence type="ECO:0000256" key="1">
    <source>
        <dbReference type="ARBA" id="ARBA00022559"/>
    </source>
</evidence>
<keyword evidence="3" id="KW-0560">Oxidoreductase</keyword>
<dbReference type="Gene3D" id="3.40.30.10">
    <property type="entry name" value="Glutaredoxin"/>
    <property type="match status" value="1"/>
</dbReference>
<protein>
    <submittedName>
        <fullName evidence="7">Thiol peroxidase</fullName>
    </submittedName>
</protein>
<dbReference type="Proteomes" id="UP001144471">
    <property type="component" value="Unassembled WGS sequence"/>
</dbReference>
<evidence type="ECO:0000313" key="7">
    <source>
        <dbReference type="EMBL" id="GLI58372.1"/>
    </source>
</evidence>
<organism evidence="7 8">
    <name type="scientific">Propionigenium maris DSM 9537</name>
    <dbReference type="NCBI Taxonomy" id="1123000"/>
    <lineage>
        <taxon>Bacteria</taxon>
        <taxon>Fusobacteriati</taxon>
        <taxon>Fusobacteriota</taxon>
        <taxon>Fusobacteriia</taxon>
        <taxon>Fusobacteriales</taxon>
        <taxon>Fusobacteriaceae</taxon>
        <taxon>Propionigenium</taxon>
    </lineage>
</organism>
<dbReference type="CDD" id="cd03014">
    <property type="entry name" value="PRX_Atyp2cys"/>
    <property type="match status" value="1"/>
</dbReference>
<gene>
    <name evidence="7" type="primary">tpx</name>
    <name evidence="7" type="ORF">PM10SUCC1_38860</name>
</gene>
<dbReference type="EMBL" id="BSDY01000053">
    <property type="protein sequence ID" value="GLI58372.1"/>
    <property type="molecule type" value="Genomic_DNA"/>
</dbReference>
<keyword evidence="4" id="KW-1015">Disulfide bond</keyword>
<dbReference type="GO" id="GO:0008379">
    <property type="term" value="F:thioredoxin peroxidase activity"/>
    <property type="evidence" value="ECO:0007669"/>
    <property type="project" value="InterPro"/>
</dbReference>
<dbReference type="RefSeq" id="WP_281838201.1">
    <property type="nucleotide sequence ID" value="NZ_BSDY01000053.1"/>
</dbReference>
<evidence type="ECO:0000256" key="3">
    <source>
        <dbReference type="ARBA" id="ARBA00023002"/>
    </source>
</evidence>
<evidence type="ECO:0000259" key="6">
    <source>
        <dbReference type="PROSITE" id="PS51352"/>
    </source>
</evidence>
<evidence type="ECO:0000256" key="4">
    <source>
        <dbReference type="ARBA" id="ARBA00023157"/>
    </source>
</evidence>
<keyword evidence="1 7" id="KW-0575">Peroxidase</keyword>
<dbReference type="InterPro" id="IPR013766">
    <property type="entry name" value="Thioredoxin_domain"/>
</dbReference>
<evidence type="ECO:0000256" key="2">
    <source>
        <dbReference type="ARBA" id="ARBA00022862"/>
    </source>
</evidence>
<dbReference type="InterPro" id="IPR013740">
    <property type="entry name" value="Redoxin"/>
</dbReference>
<dbReference type="PROSITE" id="PS01265">
    <property type="entry name" value="TPX"/>
    <property type="match status" value="1"/>
</dbReference>
<dbReference type="InterPro" id="IPR050455">
    <property type="entry name" value="Tpx_Peroxidase_subfamily"/>
</dbReference>